<organism evidence="1 2">
    <name type="scientific">Helicobacter macacae MIT 99-5501</name>
    <dbReference type="NCBI Taxonomy" id="1357400"/>
    <lineage>
        <taxon>Bacteria</taxon>
        <taxon>Pseudomonadati</taxon>
        <taxon>Campylobacterota</taxon>
        <taxon>Epsilonproteobacteria</taxon>
        <taxon>Campylobacterales</taxon>
        <taxon>Helicobacteraceae</taxon>
        <taxon>Helicobacter</taxon>
    </lineage>
</organism>
<evidence type="ECO:0000313" key="2">
    <source>
        <dbReference type="Proteomes" id="UP000018731"/>
    </source>
</evidence>
<dbReference type="RefSeq" id="WP_023928466.1">
    <property type="nucleotide sequence ID" value="NZ_KI669455.1"/>
</dbReference>
<dbReference type="STRING" id="1357400.HMPREF2086_01696"/>
<evidence type="ECO:0000313" key="1">
    <source>
        <dbReference type="EMBL" id="ETD22897.1"/>
    </source>
</evidence>
<evidence type="ECO:0008006" key="3">
    <source>
        <dbReference type="Google" id="ProtNLM"/>
    </source>
</evidence>
<dbReference type="HOGENOM" id="CLU_117577_0_0_7"/>
<gene>
    <name evidence="1" type="ORF">HMPREF2086_01696</name>
</gene>
<dbReference type="AlphaFoldDB" id="V8C758"/>
<protein>
    <recommendedName>
        <fullName evidence="3">Restriction endonuclease</fullName>
    </recommendedName>
</protein>
<sequence>MQELPKLLCEMVAFLQRQNLHLSRSSRDGRINSAFNEDEIFNLLEANFAINRPNMRDWVDFSFEVEGAFYPVNIKVSTTQTTDNLNCKLGIYYALTGQIPPFSNGVDWETYFRTLRENLQENSKDYYFLIVNKEDSRDIFATSLKSLRHIIPNGNNLPFQAKWEANREIIQRDFNEAKDFLLGTFEKSLKLRADAYLSYKRYFCES</sequence>
<name>V8C758_9HELI</name>
<proteinExistence type="predicted"/>
<comment type="caution">
    <text evidence="1">The sequence shown here is derived from an EMBL/GenBank/DDBJ whole genome shotgun (WGS) entry which is preliminary data.</text>
</comment>
<dbReference type="EMBL" id="AZJI01000007">
    <property type="protein sequence ID" value="ETD22897.1"/>
    <property type="molecule type" value="Genomic_DNA"/>
</dbReference>
<dbReference type="PATRIC" id="fig|1357400.3.peg.2278"/>
<keyword evidence="2" id="KW-1185">Reference proteome</keyword>
<accession>V8C758</accession>
<reference evidence="1 2" key="1">
    <citation type="journal article" date="2014" name="Genome Announc.">
        <title>Draft genome sequences of six enterohepatic helicobacter species isolated from humans and one from rhesus macaques.</title>
        <authorList>
            <person name="Shen Z."/>
            <person name="Sheh A."/>
            <person name="Young S.K."/>
            <person name="Abouelliel A."/>
            <person name="Ward D.V."/>
            <person name="Earl A.M."/>
            <person name="Fox J.G."/>
        </authorList>
    </citation>
    <scope>NUCLEOTIDE SEQUENCE [LARGE SCALE GENOMIC DNA]</scope>
    <source>
        <strain evidence="1 2">MIT 99-5501</strain>
    </source>
</reference>
<dbReference type="Proteomes" id="UP000018731">
    <property type="component" value="Unassembled WGS sequence"/>
</dbReference>
<dbReference type="REBASE" id="94937">
    <property type="entry name" value="Hma5501ORF1695P"/>
</dbReference>